<feature type="domain" description="Chemokine interleukin-8-like" evidence="4">
    <location>
        <begin position="27"/>
        <end position="86"/>
    </location>
</feature>
<feature type="signal peptide" evidence="3">
    <location>
        <begin position="1"/>
        <end position="22"/>
    </location>
</feature>
<evidence type="ECO:0000256" key="2">
    <source>
        <dbReference type="SAM" id="MobiDB-lite"/>
    </source>
</evidence>
<dbReference type="AlphaFoldDB" id="A0A3Q1IXE3"/>
<dbReference type="InterPro" id="IPR036048">
    <property type="entry name" value="Interleukin_8-like_sf"/>
</dbReference>
<feature type="region of interest" description="Disordered" evidence="2">
    <location>
        <begin position="197"/>
        <end position="250"/>
    </location>
</feature>
<reference evidence="5" key="3">
    <citation type="submission" date="2025-09" db="UniProtKB">
        <authorList>
            <consortium name="Ensembl"/>
        </authorList>
    </citation>
    <scope>IDENTIFICATION</scope>
</reference>
<feature type="chain" id="PRO_5018544883" description="Chemokine interleukin-8-like domain-containing protein" evidence="3">
    <location>
        <begin position="23"/>
        <end position="250"/>
    </location>
</feature>
<evidence type="ECO:0000256" key="3">
    <source>
        <dbReference type="SAM" id="SignalP"/>
    </source>
</evidence>
<gene>
    <name evidence="5" type="primary">RNF130</name>
</gene>
<dbReference type="SMART" id="SM00199">
    <property type="entry name" value="SCY"/>
    <property type="match status" value="2"/>
</dbReference>
<dbReference type="InterPro" id="IPR001811">
    <property type="entry name" value="Chemokine_IL8-like_dom"/>
</dbReference>
<dbReference type="Pfam" id="PF00048">
    <property type="entry name" value="IL8"/>
    <property type="match status" value="2"/>
</dbReference>
<evidence type="ECO:0000313" key="5">
    <source>
        <dbReference type="Ensembl" id="ENSATEP00000023884.1"/>
    </source>
</evidence>
<name>A0A3Q1IXE3_ANATE</name>
<dbReference type="InParanoid" id="A0A3Q1IXE3"/>
<dbReference type="InterPro" id="IPR039809">
    <property type="entry name" value="Chemokine_b/g/d"/>
</dbReference>
<dbReference type="PANTHER" id="PTHR12015">
    <property type="entry name" value="SMALL INDUCIBLE CYTOKINE A"/>
    <property type="match status" value="1"/>
</dbReference>
<reference evidence="5" key="1">
    <citation type="submission" date="2021-04" db="EMBL/GenBank/DDBJ databases">
        <authorList>
            <consortium name="Wellcome Sanger Institute Data Sharing"/>
        </authorList>
    </citation>
    <scope>NUCLEOTIDE SEQUENCE [LARGE SCALE GENOMIC DNA]</scope>
</reference>
<dbReference type="CDD" id="cd00272">
    <property type="entry name" value="Chemokine_CC"/>
    <property type="match status" value="2"/>
</dbReference>
<dbReference type="GO" id="GO:0006955">
    <property type="term" value="P:immune response"/>
    <property type="evidence" value="ECO:0007669"/>
    <property type="project" value="InterPro"/>
</dbReference>
<dbReference type="GO" id="GO:0008009">
    <property type="term" value="F:chemokine activity"/>
    <property type="evidence" value="ECO:0007669"/>
    <property type="project" value="InterPro"/>
</dbReference>
<protein>
    <recommendedName>
        <fullName evidence="4">Chemokine interleukin-8-like domain-containing protein</fullName>
    </recommendedName>
</protein>
<feature type="compositionally biased region" description="Basic residues" evidence="2">
    <location>
        <begin position="218"/>
        <end position="250"/>
    </location>
</feature>
<keyword evidence="3" id="KW-0732">Signal</keyword>
<keyword evidence="6" id="KW-1185">Reference proteome</keyword>
<accession>A0A3Q1IXE3</accession>
<dbReference type="PANTHER" id="PTHR12015:SF177">
    <property type="entry name" value="CHEMOKINE INTERLEUKIN-8-LIKE DOMAIN-CONTAINING PROTEIN"/>
    <property type="match status" value="1"/>
</dbReference>
<feature type="region of interest" description="Disordered" evidence="2">
    <location>
        <begin position="97"/>
        <end position="124"/>
    </location>
</feature>
<dbReference type="Proteomes" id="UP000265040">
    <property type="component" value="Chromosome 17"/>
</dbReference>
<evidence type="ECO:0000256" key="1">
    <source>
        <dbReference type="ARBA" id="ARBA00022514"/>
    </source>
</evidence>
<sequence length="250" mass="27524">MSSNLVIVTLLSFITWMSLTHANNGRVSNCCLLLSNTKTYLENIVNYTIQSDSVCPIKAVVFHTKRGKRICSDPESEWAKKAIAKVDAARQALQMKGNNEEGSTTDITPAMPTTSKNAPTTRAKNNGPASSCCVGWSTTKPQLENIVNYTIQSDSICTIKAIVFHTIYGKNICSDPKNGWAKKAIAKVDAARQALQMKGNNEEGSTTDITPAVPTTSKKTKAPARKARSERKPRKKRLLRKNMRKRKCCC</sequence>
<dbReference type="SUPFAM" id="SSF54117">
    <property type="entry name" value="Interleukin 8-like chemokines"/>
    <property type="match status" value="2"/>
</dbReference>
<dbReference type="GO" id="GO:0005615">
    <property type="term" value="C:extracellular space"/>
    <property type="evidence" value="ECO:0007669"/>
    <property type="project" value="UniProtKB-KW"/>
</dbReference>
<dbReference type="Gene3D" id="2.40.50.40">
    <property type="match status" value="2"/>
</dbReference>
<dbReference type="Ensembl" id="ENSATET00000024268.3">
    <property type="protein sequence ID" value="ENSATEP00000023884.1"/>
    <property type="gene ID" value="ENSATEG00000016571.3"/>
</dbReference>
<feature type="compositionally biased region" description="Polar residues" evidence="2">
    <location>
        <begin position="198"/>
        <end position="217"/>
    </location>
</feature>
<evidence type="ECO:0000259" key="4">
    <source>
        <dbReference type="SMART" id="SM00199"/>
    </source>
</evidence>
<organism evidence="5 6">
    <name type="scientific">Anabas testudineus</name>
    <name type="common">Climbing perch</name>
    <name type="synonym">Anthias testudineus</name>
    <dbReference type="NCBI Taxonomy" id="64144"/>
    <lineage>
        <taxon>Eukaryota</taxon>
        <taxon>Metazoa</taxon>
        <taxon>Chordata</taxon>
        <taxon>Craniata</taxon>
        <taxon>Vertebrata</taxon>
        <taxon>Euteleostomi</taxon>
        <taxon>Actinopterygii</taxon>
        <taxon>Neopterygii</taxon>
        <taxon>Teleostei</taxon>
        <taxon>Neoteleostei</taxon>
        <taxon>Acanthomorphata</taxon>
        <taxon>Anabantaria</taxon>
        <taxon>Anabantiformes</taxon>
        <taxon>Anabantoidei</taxon>
        <taxon>Anabantidae</taxon>
        <taxon>Anabas</taxon>
    </lineage>
</organism>
<reference evidence="5" key="2">
    <citation type="submission" date="2025-08" db="UniProtKB">
        <authorList>
            <consortium name="Ensembl"/>
        </authorList>
    </citation>
    <scope>IDENTIFICATION</scope>
</reference>
<dbReference type="GeneTree" id="ENSGT00990000209937"/>
<evidence type="ECO:0000313" key="6">
    <source>
        <dbReference type="Proteomes" id="UP000265040"/>
    </source>
</evidence>
<dbReference type="OrthoDB" id="8934837at2759"/>
<feature type="domain" description="Chemokine interleukin-8-like" evidence="4">
    <location>
        <begin position="129"/>
        <end position="188"/>
    </location>
</feature>
<keyword evidence="1" id="KW-0202">Cytokine</keyword>
<proteinExistence type="predicted"/>